<keyword evidence="4 8" id="KW-0238">DNA-binding</keyword>
<evidence type="ECO:0000259" key="11">
    <source>
        <dbReference type="Pfam" id="PF03449"/>
    </source>
</evidence>
<dbReference type="Gene3D" id="1.10.287.180">
    <property type="entry name" value="Transcription elongation factor, GreA/GreB, N-terminal domain"/>
    <property type="match status" value="1"/>
</dbReference>
<dbReference type="NCBIfam" id="NF001263">
    <property type="entry name" value="PRK00226.1-4"/>
    <property type="match status" value="1"/>
</dbReference>
<evidence type="ECO:0000256" key="7">
    <source>
        <dbReference type="ARBA" id="ARBA00030776"/>
    </source>
</evidence>
<evidence type="ECO:0000256" key="2">
    <source>
        <dbReference type="ARBA" id="ARBA00013729"/>
    </source>
</evidence>
<dbReference type="GO" id="GO:0006354">
    <property type="term" value="P:DNA-templated transcription elongation"/>
    <property type="evidence" value="ECO:0007669"/>
    <property type="project" value="TreeGrafter"/>
</dbReference>
<dbReference type="InterPro" id="IPR036805">
    <property type="entry name" value="Tscrpt_elong_fac_GreA/B_N_sf"/>
</dbReference>
<accession>A0A9D7SWC0</accession>
<dbReference type="InterPro" id="IPR023459">
    <property type="entry name" value="Tscrpt_elong_fac_GreA/B_fam"/>
</dbReference>
<dbReference type="AlphaFoldDB" id="A0A9D7SWC0"/>
<dbReference type="PANTHER" id="PTHR30437:SF4">
    <property type="entry name" value="TRANSCRIPTION ELONGATION FACTOR GREA"/>
    <property type="match status" value="1"/>
</dbReference>
<dbReference type="SUPFAM" id="SSF54534">
    <property type="entry name" value="FKBP-like"/>
    <property type="match status" value="1"/>
</dbReference>
<dbReference type="GO" id="GO:0003746">
    <property type="term" value="F:translation elongation factor activity"/>
    <property type="evidence" value="ECO:0007669"/>
    <property type="project" value="UniProtKB-KW"/>
</dbReference>
<reference evidence="12 13" key="1">
    <citation type="submission" date="2020-10" db="EMBL/GenBank/DDBJ databases">
        <title>Connecting structure to function with the recovery of over 1000 high-quality activated sludge metagenome-assembled genomes encoding full-length rRNA genes using long-read sequencing.</title>
        <authorList>
            <person name="Singleton C.M."/>
            <person name="Petriglieri F."/>
            <person name="Kristensen J.M."/>
            <person name="Kirkegaard R.H."/>
            <person name="Michaelsen T.Y."/>
            <person name="Andersen M.H."/>
            <person name="Karst S.M."/>
            <person name="Dueholm M.S."/>
            <person name="Nielsen P.H."/>
            <person name="Albertsen M."/>
        </authorList>
    </citation>
    <scope>NUCLEOTIDE SEQUENCE [LARGE SCALE GENOMIC DNA]</scope>
    <source>
        <strain evidence="12">Ribe_18-Q3-R11-54_MAXAC.273</strain>
    </source>
</reference>
<comment type="function">
    <text evidence="6 8 9">Necessary for efficient RNA polymerase transcription elongation past template-encoded arresting sites. The arresting sites in DNA have the property of trapping a certain fraction of elongating RNA polymerases that pass through, resulting in locked ternary complexes. Cleavage of the nascent transcript by cleavage factors such as GreA or GreB allows the resumption of elongation from the new 3'terminus. GreA releases sequences of 2 to 3 nucleotides.</text>
</comment>
<dbReference type="PROSITE" id="PS00830">
    <property type="entry name" value="GREAB_2"/>
    <property type="match status" value="1"/>
</dbReference>
<evidence type="ECO:0000256" key="4">
    <source>
        <dbReference type="ARBA" id="ARBA00023125"/>
    </source>
</evidence>
<name>A0A9D7SWC0_9BACT</name>
<dbReference type="FunFam" id="3.10.50.30:FF:000001">
    <property type="entry name" value="Transcription elongation factor GreA"/>
    <property type="match status" value="1"/>
</dbReference>
<organism evidence="12 13">
    <name type="scientific">Candidatus Opimibacter skivensis</name>
    <dbReference type="NCBI Taxonomy" id="2982028"/>
    <lineage>
        <taxon>Bacteria</taxon>
        <taxon>Pseudomonadati</taxon>
        <taxon>Bacteroidota</taxon>
        <taxon>Saprospiria</taxon>
        <taxon>Saprospirales</taxon>
        <taxon>Saprospiraceae</taxon>
        <taxon>Candidatus Opimibacter</taxon>
    </lineage>
</organism>
<keyword evidence="3 8" id="KW-0805">Transcription regulation</keyword>
<comment type="similarity">
    <text evidence="1 8 9">Belongs to the GreA/GreB family.</text>
</comment>
<protein>
    <recommendedName>
        <fullName evidence="2 8">Transcription elongation factor GreA</fullName>
    </recommendedName>
    <alternativeName>
        <fullName evidence="7 8">Transcript cleavage factor GreA</fullName>
    </alternativeName>
</protein>
<dbReference type="FunFam" id="1.10.287.180:FF:000001">
    <property type="entry name" value="Transcription elongation factor GreA"/>
    <property type="match status" value="1"/>
</dbReference>
<keyword evidence="12" id="KW-0251">Elongation factor</keyword>
<evidence type="ECO:0000256" key="3">
    <source>
        <dbReference type="ARBA" id="ARBA00023015"/>
    </source>
</evidence>
<dbReference type="PANTHER" id="PTHR30437">
    <property type="entry name" value="TRANSCRIPTION ELONGATION FACTOR GREA"/>
    <property type="match status" value="1"/>
</dbReference>
<dbReference type="Gene3D" id="3.10.50.30">
    <property type="entry name" value="Transcription elongation factor, GreA/GreB, C-terminal domain"/>
    <property type="match status" value="1"/>
</dbReference>
<evidence type="ECO:0000256" key="1">
    <source>
        <dbReference type="ARBA" id="ARBA00008213"/>
    </source>
</evidence>
<dbReference type="GO" id="GO:0032784">
    <property type="term" value="P:regulation of DNA-templated transcription elongation"/>
    <property type="evidence" value="ECO:0007669"/>
    <property type="project" value="UniProtKB-UniRule"/>
</dbReference>
<proteinExistence type="inferred from homology"/>
<dbReference type="Pfam" id="PF03449">
    <property type="entry name" value="GreA_GreB_N"/>
    <property type="match status" value="1"/>
</dbReference>
<evidence type="ECO:0000256" key="6">
    <source>
        <dbReference type="ARBA" id="ARBA00024916"/>
    </source>
</evidence>
<keyword evidence="12" id="KW-0648">Protein biosynthesis</keyword>
<feature type="domain" description="Transcription elongation factor GreA/GreB C-terminal" evidence="10">
    <location>
        <begin position="83"/>
        <end position="155"/>
    </location>
</feature>
<gene>
    <name evidence="8 12" type="primary">greA</name>
    <name evidence="12" type="ORF">IPP15_11915</name>
</gene>
<dbReference type="Pfam" id="PF01272">
    <property type="entry name" value="GreA_GreB"/>
    <property type="match status" value="1"/>
</dbReference>
<evidence type="ECO:0000256" key="5">
    <source>
        <dbReference type="ARBA" id="ARBA00023163"/>
    </source>
</evidence>
<dbReference type="Proteomes" id="UP000808337">
    <property type="component" value="Unassembled WGS sequence"/>
</dbReference>
<dbReference type="InterPro" id="IPR028624">
    <property type="entry name" value="Tscrpt_elong_fac_GreA/B"/>
</dbReference>
<dbReference type="PIRSF" id="PIRSF006092">
    <property type="entry name" value="GreA_GreB"/>
    <property type="match status" value="1"/>
</dbReference>
<sequence>MSDIQYMTQEGYNRLSHDLEELRTTGRQEASRAIAEARDKGDLSENAEYDAAKDAQGMLELKIADLEKVLSTARVISESQLDNSKVTVLAKVKIRNTKNKGEFTYHLVSESESNLKEGKISVSSPIGSGLLGKKIGEFATVKTPGGEMQFEVLDIFF</sequence>
<dbReference type="NCBIfam" id="NF001261">
    <property type="entry name" value="PRK00226.1-2"/>
    <property type="match status" value="1"/>
</dbReference>
<dbReference type="SUPFAM" id="SSF46557">
    <property type="entry name" value="GreA transcript cleavage protein, N-terminal domain"/>
    <property type="match status" value="1"/>
</dbReference>
<dbReference type="NCBIfam" id="TIGR01462">
    <property type="entry name" value="greA"/>
    <property type="match status" value="1"/>
</dbReference>
<evidence type="ECO:0000256" key="8">
    <source>
        <dbReference type="HAMAP-Rule" id="MF_00105"/>
    </source>
</evidence>
<dbReference type="EMBL" id="JADKGY010000008">
    <property type="protein sequence ID" value="MBK9983107.1"/>
    <property type="molecule type" value="Genomic_DNA"/>
</dbReference>
<dbReference type="GO" id="GO:0070063">
    <property type="term" value="F:RNA polymerase binding"/>
    <property type="evidence" value="ECO:0007669"/>
    <property type="project" value="InterPro"/>
</dbReference>
<evidence type="ECO:0000313" key="12">
    <source>
        <dbReference type="EMBL" id="MBK9983107.1"/>
    </source>
</evidence>
<comment type="caution">
    <text evidence="12">The sequence shown here is derived from an EMBL/GenBank/DDBJ whole genome shotgun (WGS) entry which is preliminary data.</text>
</comment>
<dbReference type="InterPro" id="IPR018151">
    <property type="entry name" value="TF_GreA/GreB_CS"/>
</dbReference>
<dbReference type="GO" id="GO:0003677">
    <property type="term" value="F:DNA binding"/>
    <property type="evidence" value="ECO:0007669"/>
    <property type="project" value="UniProtKB-UniRule"/>
</dbReference>
<dbReference type="InterPro" id="IPR001437">
    <property type="entry name" value="Tscrpt_elong_fac_GreA/B_C"/>
</dbReference>
<feature type="domain" description="Transcription elongation factor GreA/GreB N-terminal" evidence="11">
    <location>
        <begin position="6"/>
        <end position="75"/>
    </location>
</feature>
<keyword evidence="5 8" id="KW-0804">Transcription</keyword>
<evidence type="ECO:0000256" key="9">
    <source>
        <dbReference type="RuleBase" id="RU000556"/>
    </source>
</evidence>
<dbReference type="InterPro" id="IPR022691">
    <property type="entry name" value="Tscrpt_elong_fac_GreA/B_N"/>
</dbReference>
<dbReference type="InterPro" id="IPR006359">
    <property type="entry name" value="Tscrpt_elong_fac_GreA"/>
</dbReference>
<evidence type="ECO:0000313" key="13">
    <source>
        <dbReference type="Proteomes" id="UP000808337"/>
    </source>
</evidence>
<evidence type="ECO:0000259" key="10">
    <source>
        <dbReference type="Pfam" id="PF01272"/>
    </source>
</evidence>
<dbReference type="InterPro" id="IPR036953">
    <property type="entry name" value="GreA/GreB_C_sf"/>
</dbReference>
<dbReference type="HAMAP" id="MF_00105">
    <property type="entry name" value="GreA_GreB"/>
    <property type="match status" value="1"/>
</dbReference>